<keyword evidence="4" id="KW-1185">Reference proteome</keyword>
<sequence length="376" mass="44164">MIKFLPLILLTWSLLCLHNAEGERDCQDISDDFFAAQIILSFASWENNEGKQHIAIYYFNPGFKYGDKIGFHVDDTTRVQPFSKYYYPSTMNGFIYFTDIDTSLLIYESQSIYQQQCLDGSIFNQLIMGARYFDLRPGKHNGKYWIYHGNYQMTPLQQTIDDVKRFMKNTQEIVFLSFKEFIHGFETSRDHREFIKYLNKQFKDHLLPSGQSWDSSFKSIWNIGKRLLISYDNYNYRNSFTMWRPISQKWGNAQSLGNLRNFLIRVETIRQRPRASMAELTMSDNTIISHAIAEVLGIGKWSLRQMASSTGPHVTQWYNEFLYENASIIAVDYLNATGIVEVALEWNDRKFSSCYHSYLQLMKQYNTSEKLYIIGA</sequence>
<dbReference type="Gene3D" id="3.20.20.190">
    <property type="entry name" value="Phosphatidylinositol (PI) phosphodiesterase"/>
    <property type="match status" value="1"/>
</dbReference>
<dbReference type="GO" id="GO:0006629">
    <property type="term" value="P:lipid metabolic process"/>
    <property type="evidence" value="ECO:0007669"/>
    <property type="project" value="InterPro"/>
</dbReference>
<comment type="caution">
    <text evidence="3">The sequence shown here is derived from an EMBL/GenBank/DDBJ whole genome shotgun (WGS) entry which is preliminary data.</text>
</comment>
<feature type="signal peptide" evidence="1">
    <location>
        <begin position="1"/>
        <end position="22"/>
    </location>
</feature>
<dbReference type="PANTHER" id="PTHR13593">
    <property type="match status" value="1"/>
</dbReference>
<dbReference type="AlphaFoldDB" id="A0AA39EUK6"/>
<accession>A0AA39EUK6</accession>
<dbReference type="SMART" id="SM00148">
    <property type="entry name" value="PLCXc"/>
    <property type="match status" value="1"/>
</dbReference>
<feature type="chain" id="PRO_5041466471" description="Phosphatidylinositol-specific phospholipase C X domain-containing protein" evidence="1">
    <location>
        <begin position="23"/>
        <end position="376"/>
    </location>
</feature>
<dbReference type="InterPro" id="IPR000909">
    <property type="entry name" value="PLipase_C_PInositol-sp_X_dom"/>
</dbReference>
<evidence type="ECO:0000259" key="2">
    <source>
        <dbReference type="SMART" id="SM00148"/>
    </source>
</evidence>
<evidence type="ECO:0000313" key="3">
    <source>
        <dbReference type="EMBL" id="KAK0157139.1"/>
    </source>
</evidence>
<organism evidence="3 4">
    <name type="scientific">Microctonus hyperodae</name>
    <name type="common">Parasitoid wasp</name>
    <dbReference type="NCBI Taxonomy" id="165561"/>
    <lineage>
        <taxon>Eukaryota</taxon>
        <taxon>Metazoa</taxon>
        <taxon>Ecdysozoa</taxon>
        <taxon>Arthropoda</taxon>
        <taxon>Hexapoda</taxon>
        <taxon>Insecta</taxon>
        <taxon>Pterygota</taxon>
        <taxon>Neoptera</taxon>
        <taxon>Endopterygota</taxon>
        <taxon>Hymenoptera</taxon>
        <taxon>Apocrita</taxon>
        <taxon>Ichneumonoidea</taxon>
        <taxon>Braconidae</taxon>
        <taxon>Euphorinae</taxon>
        <taxon>Microctonus</taxon>
    </lineage>
</organism>
<dbReference type="PANTHER" id="PTHR13593:SF149">
    <property type="entry name" value="PHOSPHATIDYLINOSITOL-SPECIFIC PHOSPHOLIPASE C X DOMAIN CONTAINING, ISOFORM A"/>
    <property type="match status" value="1"/>
</dbReference>
<name>A0AA39EUK6_MICHY</name>
<keyword evidence="1" id="KW-0732">Signal</keyword>
<dbReference type="EMBL" id="JAQQBR010002277">
    <property type="protein sequence ID" value="KAK0157139.1"/>
    <property type="molecule type" value="Genomic_DNA"/>
</dbReference>
<dbReference type="GO" id="GO:0008081">
    <property type="term" value="F:phosphoric diester hydrolase activity"/>
    <property type="evidence" value="ECO:0007669"/>
    <property type="project" value="InterPro"/>
</dbReference>
<reference evidence="3" key="1">
    <citation type="journal article" date="2023" name="bioRxiv">
        <title>Scaffold-level genome assemblies of two parasitoid biocontrol wasps reveal the parthenogenesis mechanism and an associated novel virus.</title>
        <authorList>
            <person name="Inwood S."/>
            <person name="Skelly J."/>
            <person name="Guhlin J."/>
            <person name="Harrop T."/>
            <person name="Goldson S."/>
            <person name="Dearden P."/>
        </authorList>
    </citation>
    <scope>NUCLEOTIDE SEQUENCE</scope>
    <source>
        <strain evidence="3">Lincoln</strain>
        <tissue evidence="3">Whole body</tissue>
    </source>
</reference>
<dbReference type="PROSITE" id="PS50007">
    <property type="entry name" value="PIPLC_X_DOMAIN"/>
    <property type="match status" value="1"/>
</dbReference>
<protein>
    <recommendedName>
        <fullName evidence="2">Phosphatidylinositol-specific phospholipase C X domain-containing protein</fullName>
    </recommendedName>
</protein>
<feature type="domain" description="Phosphatidylinositol-specific phospholipase C X" evidence="2">
    <location>
        <begin position="74"/>
        <end position="232"/>
    </location>
</feature>
<evidence type="ECO:0000256" key="1">
    <source>
        <dbReference type="SAM" id="SignalP"/>
    </source>
</evidence>
<gene>
    <name evidence="3" type="ORF">PV327_011364</name>
</gene>
<dbReference type="Proteomes" id="UP001168972">
    <property type="component" value="Unassembled WGS sequence"/>
</dbReference>
<dbReference type="Pfam" id="PF00388">
    <property type="entry name" value="PI-PLC-X"/>
    <property type="match status" value="1"/>
</dbReference>
<dbReference type="InterPro" id="IPR017946">
    <property type="entry name" value="PLC-like_Pdiesterase_TIM-brl"/>
</dbReference>
<reference evidence="3" key="2">
    <citation type="submission" date="2023-03" db="EMBL/GenBank/DDBJ databases">
        <authorList>
            <person name="Inwood S.N."/>
            <person name="Skelly J.G."/>
            <person name="Guhlin J."/>
            <person name="Harrop T.W.R."/>
            <person name="Goldson S.G."/>
            <person name="Dearden P.K."/>
        </authorList>
    </citation>
    <scope>NUCLEOTIDE SEQUENCE</scope>
    <source>
        <strain evidence="3">Lincoln</strain>
        <tissue evidence="3">Whole body</tissue>
    </source>
</reference>
<dbReference type="InterPro" id="IPR051057">
    <property type="entry name" value="PI-PLC_domain"/>
</dbReference>
<proteinExistence type="predicted"/>
<evidence type="ECO:0000313" key="4">
    <source>
        <dbReference type="Proteomes" id="UP001168972"/>
    </source>
</evidence>
<dbReference type="SUPFAM" id="SSF51695">
    <property type="entry name" value="PLC-like phosphodiesterases"/>
    <property type="match status" value="1"/>
</dbReference>